<dbReference type="Pfam" id="PF08669">
    <property type="entry name" value="GCV_T_C"/>
    <property type="match status" value="1"/>
</dbReference>
<dbReference type="InterPro" id="IPR013977">
    <property type="entry name" value="GcvT_C"/>
</dbReference>
<dbReference type="Pfam" id="PF09347">
    <property type="entry name" value="DUF1989"/>
    <property type="match status" value="1"/>
</dbReference>
<dbReference type="OrthoDB" id="9774591at2"/>
<evidence type="ECO:0000313" key="5">
    <source>
        <dbReference type="EMBL" id="KAA0874434.1"/>
    </source>
</evidence>
<dbReference type="InterPro" id="IPR028896">
    <property type="entry name" value="GcvT/YgfZ/DmdA"/>
</dbReference>
<dbReference type="PANTHER" id="PTHR43757:SF2">
    <property type="entry name" value="AMINOMETHYLTRANSFERASE, MITOCHONDRIAL"/>
    <property type="match status" value="1"/>
</dbReference>
<evidence type="ECO:0000256" key="1">
    <source>
        <dbReference type="ARBA" id="ARBA00022576"/>
    </source>
</evidence>
<name>A0A5A9W1S3_9GAMM</name>
<keyword evidence="6" id="KW-1185">Reference proteome</keyword>
<evidence type="ECO:0000313" key="6">
    <source>
        <dbReference type="Proteomes" id="UP000325302"/>
    </source>
</evidence>
<proteinExistence type="predicted"/>
<dbReference type="InterPro" id="IPR027266">
    <property type="entry name" value="TrmE/GcvT-like"/>
</dbReference>
<dbReference type="RefSeq" id="WP_149391167.1">
    <property type="nucleotide sequence ID" value="NZ_SMRS01000006.1"/>
</dbReference>
<dbReference type="EMBL" id="SMRS01000006">
    <property type="protein sequence ID" value="KAA0874434.1"/>
    <property type="molecule type" value="Genomic_DNA"/>
</dbReference>
<reference evidence="5 6" key="1">
    <citation type="submission" date="2019-03" db="EMBL/GenBank/DDBJ databases">
        <title>Nitrincola sp. nov. isolated from an Indian soda lake.</title>
        <authorList>
            <person name="Joshi A."/>
            <person name="Thite S.V."/>
            <person name="Joseph N."/>
            <person name="Dhotre D."/>
            <person name="Moorthy M."/>
            <person name="Shouche Y.S."/>
        </authorList>
    </citation>
    <scope>NUCLEOTIDE SEQUENCE [LARGE SCALE GENOMIC DNA]</scope>
    <source>
        <strain evidence="5 6">MEB193</strain>
    </source>
</reference>
<dbReference type="AlphaFoldDB" id="A0A5A9W1S3"/>
<evidence type="ECO:0000259" key="4">
    <source>
        <dbReference type="Pfam" id="PF09347"/>
    </source>
</evidence>
<accession>A0A5A9W1S3</accession>
<feature type="domain" description="DUF1989" evidence="4">
    <location>
        <begin position="183"/>
        <end position="351"/>
    </location>
</feature>
<dbReference type="Pfam" id="PF01571">
    <property type="entry name" value="GCV_T"/>
    <property type="match status" value="1"/>
</dbReference>
<feature type="domain" description="GCVT N-terminal" evidence="2">
    <location>
        <begin position="406"/>
        <end position="669"/>
    </location>
</feature>
<evidence type="ECO:0000259" key="2">
    <source>
        <dbReference type="Pfam" id="PF01571"/>
    </source>
</evidence>
<feature type="domain" description="Aminomethyltransferase C-terminal" evidence="3">
    <location>
        <begin position="691"/>
        <end position="771"/>
    </location>
</feature>
<evidence type="ECO:0000259" key="3">
    <source>
        <dbReference type="Pfam" id="PF08669"/>
    </source>
</evidence>
<dbReference type="InterPro" id="IPR006222">
    <property type="entry name" value="GCVT_N"/>
</dbReference>
<comment type="caution">
    <text evidence="5">The sequence shown here is derived from an EMBL/GenBank/DDBJ whole genome shotgun (WGS) entry which is preliminary data.</text>
</comment>
<dbReference type="InterPro" id="IPR029043">
    <property type="entry name" value="GcvT/YgfZ_C"/>
</dbReference>
<sequence length="779" mass="86015">MQAIAQGLAAREMLTPDPQAALTYQRQYPVRAQQAIQVCLRPGDWLSIESPGAEQICEILCSQPSDAWQKAVKAWPLAEVYAQQLHSGSGSAQRLADRLALWGWQGEGLTTQLPAAALPWRWQCPVQGEAVTLLLIAAGLDMAVDESFAAGELLVTHESAQELPLPLPYSPKPQMPEPRLEIRIPHSSARAYQVKAGEWIQISDVQGKQCSDFIAFDWQALQAGEELTLDAAATRTLAGHALPQPGLYSRFADQKMQTLLELVQDTVGRHDSFMLACTPKYYDDAGYFGHISCTTNFNHALAEYGIAPRAGWPAINFFFNTYAEPCGQIGMDEPWSRPGDYVLLRASRDLLCVSSACPDDIDPANGWTPTEIHLRIFPAQAEFPRALAYRNLPQEPARMTQPTAFHPRTSALTQHFSEYRGYWLATEYAGWGARAEYLACRERVAVMDLSPLRKFEVTGPDAEALLQKALTRNVRRLAVGAVVYSAMCQPTGGMIDDGTLFRLGEQTFRWICGDAYSGIWLRELALREGLRVRISESTDQLHNLAVQGPKSRALLETLIWTPECQTSIANLAWFHFTLGRLQGPAGIPLMISRTGYTGELGFEVWCHPDHALAVWDAIWQAGEPLGMAPVGLEALDMLRIEAGLIFAGYEFCPETDPYAAGIGFTVPLKTKEEDFIGRAALERIPASARPQLMGLILESEDLVHSGDGLYAGRFPVGQVTSATRSPLLGKTLALVRVQPEYAQAGQRLEVGQLDGLQKRLPGELVNLPFHDPERLRVRS</sequence>
<protein>
    <submittedName>
        <fullName evidence="5">DUF1989 domain-containing protein</fullName>
    </submittedName>
</protein>
<dbReference type="GO" id="GO:0008483">
    <property type="term" value="F:transaminase activity"/>
    <property type="evidence" value="ECO:0007669"/>
    <property type="project" value="UniProtKB-KW"/>
</dbReference>
<dbReference type="PANTHER" id="PTHR43757">
    <property type="entry name" value="AMINOMETHYLTRANSFERASE"/>
    <property type="match status" value="1"/>
</dbReference>
<dbReference type="SUPFAM" id="SSF101790">
    <property type="entry name" value="Aminomethyltransferase beta-barrel domain"/>
    <property type="match status" value="1"/>
</dbReference>
<dbReference type="Proteomes" id="UP000325302">
    <property type="component" value="Unassembled WGS sequence"/>
</dbReference>
<gene>
    <name evidence="5" type="ORF">E1H14_09185</name>
</gene>
<keyword evidence="1" id="KW-0032">Aminotransferase</keyword>
<dbReference type="InterPro" id="IPR018959">
    <property type="entry name" value="DUF1989"/>
</dbReference>
<dbReference type="SUPFAM" id="SSF103025">
    <property type="entry name" value="Folate-binding domain"/>
    <property type="match status" value="1"/>
</dbReference>
<keyword evidence="1" id="KW-0808">Transferase</keyword>
<dbReference type="Gene3D" id="3.30.1360.120">
    <property type="entry name" value="Probable tRNA modification gtpase trme, domain 1"/>
    <property type="match status" value="1"/>
</dbReference>
<organism evidence="5 6">
    <name type="scientific">Nitrincola tapanii</name>
    <dbReference type="NCBI Taxonomy" id="1708751"/>
    <lineage>
        <taxon>Bacteria</taxon>
        <taxon>Pseudomonadati</taxon>
        <taxon>Pseudomonadota</taxon>
        <taxon>Gammaproteobacteria</taxon>
        <taxon>Oceanospirillales</taxon>
        <taxon>Oceanospirillaceae</taxon>
        <taxon>Nitrincola</taxon>
    </lineage>
</organism>